<evidence type="ECO:0000256" key="2">
    <source>
        <dbReference type="ARBA" id="ARBA00022722"/>
    </source>
</evidence>
<dbReference type="GO" id="GO:0004540">
    <property type="term" value="F:RNA nuclease activity"/>
    <property type="evidence" value="ECO:0007669"/>
    <property type="project" value="InterPro"/>
</dbReference>
<feature type="binding site" evidence="6">
    <location>
        <position position="92"/>
    </location>
    <ligand>
        <name>Mg(2+)</name>
        <dbReference type="ChEBI" id="CHEBI:18420"/>
    </ligand>
</feature>
<keyword evidence="6" id="KW-0800">Toxin</keyword>
<comment type="cofactor">
    <cofactor evidence="6">
        <name>Mg(2+)</name>
        <dbReference type="ChEBI" id="CHEBI:18420"/>
    </cofactor>
</comment>
<protein>
    <recommendedName>
        <fullName evidence="6">Ribonuclease VapC</fullName>
        <shortName evidence="6">RNase VapC</shortName>
        <ecNumber evidence="6">3.1.-.-</ecNumber>
    </recommendedName>
    <alternativeName>
        <fullName evidence="6">Toxin VapC</fullName>
    </alternativeName>
</protein>
<dbReference type="Pfam" id="PF01850">
    <property type="entry name" value="PIN"/>
    <property type="match status" value="1"/>
</dbReference>
<dbReference type="EC" id="3.1.-.-" evidence="6"/>
<dbReference type="GO" id="GO:0000287">
    <property type="term" value="F:magnesium ion binding"/>
    <property type="evidence" value="ECO:0007669"/>
    <property type="project" value="UniProtKB-UniRule"/>
</dbReference>
<accession>A0A1N7JBM2</accession>
<dbReference type="InterPro" id="IPR002716">
    <property type="entry name" value="PIN_dom"/>
</dbReference>
<evidence type="ECO:0000256" key="5">
    <source>
        <dbReference type="ARBA" id="ARBA00022842"/>
    </source>
</evidence>
<dbReference type="SUPFAM" id="SSF88723">
    <property type="entry name" value="PIN domain-like"/>
    <property type="match status" value="1"/>
</dbReference>
<keyword evidence="2 6" id="KW-0540">Nuclease</keyword>
<dbReference type="EMBL" id="FTOF01000005">
    <property type="protein sequence ID" value="SIS46676.1"/>
    <property type="molecule type" value="Genomic_DNA"/>
</dbReference>
<keyword evidence="4 6" id="KW-0378">Hydrolase</keyword>
<evidence type="ECO:0000259" key="7">
    <source>
        <dbReference type="Pfam" id="PF01850"/>
    </source>
</evidence>
<name>A0A1N7JBM2_9CORY</name>
<dbReference type="InterPro" id="IPR022907">
    <property type="entry name" value="VapC_family"/>
</dbReference>
<proteinExistence type="inferred from homology"/>
<dbReference type="CDD" id="cd09874">
    <property type="entry name" value="PIN_MT3492-like"/>
    <property type="match status" value="1"/>
</dbReference>
<evidence type="ECO:0000256" key="4">
    <source>
        <dbReference type="ARBA" id="ARBA00022801"/>
    </source>
</evidence>
<keyword evidence="3 6" id="KW-0479">Metal-binding</keyword>
<comment type="similarity">
    <text evidence="6">Belongs to the PINc/VapC protein family.</text>
</comment>
<evidence type="ECO:0000313" key="8">
    <source>
        <dbReference type="EMBL" id="SIS46676.1"/>
    </source>
</evidence>
<dbReference type="Gene3D" id="3.40.50.1010">
    <property type="entry name" value="5'-nuclease"/>
    <property type="match status" value="1"/>
</dbReference>
<evidence type="ECO:0000313" key="9">
    <source>
        <dbReference type="Proteomes" id="UP000186292"/>
    </source>
</evidence>
<dbReference type="GO" id="GO:0090729">
    <property type="term" value="F:toxin activity"/>
    <property type="evidence" value="ECO:0007669"/>
    <property type="project" value="UniProtKB-KW"/>
</dbReference>
<keyword evidence="5 6" id="KW-0460">Magnesium</keyword>
<dbReference type="STRING" id="1161099.SAMN05444817_105125"/>
<evidence type="ECO:0000256" key="6">
    <source>
        <dbReference type="HAMAP-Rule" id="MF_00265"/>
    </source>
</evidence>
<dbReference type="GO" id="GO:0016787">
    <property type="term" value="F:hydrolase activity"/>
    <property type="evidence" value="ECO:0007669"/>
    <property type="project" value="UniProtKB-KW"/>
</dbReference>
<comment type="function">
    <text evidence="6">Toxic component of a toxin-antitoxin (TA) system. An RNase.</text>
</comment>
<dbReference type="Proteomes" id="UP000186292">
    <property type="component" value="Unassembled WGS sequence"/>
</dbReference>
<keyword evidence="1 6" id="KW-1277">Toxin-antitoxin system</keyword>
<organism evidence="8 9">
    <name type="scientific">Corynebacterium appendicis CIP 107643</name>
    <dbReference type="NCBI Taxonomy" id="1161099"/>
    <lineage>
        <taxon>Bacteria</taxon>
        <taxon>Bacillati</taxon>
        <taxon>Actinomycetota</taxon>
        <taxon>Actinomycetes</taxon>
        <taxon>Mycobacteriales</taxon>
        <taxon>Corynebacteriaceae</taxon>
        <taxon>Corynebacterium</taxon>
    </lineage>
</organism>
<feature type="domain" description="PIN" evidence="7">
    <location>
        <begin position="5"/>
        <end position="119"/>
    </location>
</feature>
<dbReference type="InterPro" id="IPR029060">
    <property type="entry name" value="PIN-like_dom_sf"/>
</dbReference>
<dbReference type="AlphaFoldDB" id="A0A1N7JBM2"/>
<sequence length="134" mass="14660">MDTWYLDTSAAMKLLVFEEESPAFVEAIDTEKPLLTSSTLLVTELNRARQRRASLDASSVNDLLFRLQIFDLDRLAFQHAGTLPGKHLRSLDAIHISAAMLGGCTTMVTYDHRIAEAAENSGLNVISPGAAANR</sequence>
<gene>
    <name evidence="6" type="primary">vapC</name>
    <name evidence="8" type="ORF">SAMN05444817_105125</name>
</gene>
<dbReference type="HAMAP" id="MF_00265">
    <property type="entry name" value="VapC_Nob1"/>
    <property type="match status" value="1"/>
</dbReference>
<evidence type="ECO:0000256" key="3">
    <source>
        <dbReference type="ARBA" id="ARBA00022723"/>
    </source>
</evidence>
<evidence type="ECO:0000256" key="1">
    <source>
        <dbReference type="ARBA" id="ARBA00022649"/>
    </source>
</evidence>
<dbReference type="RefSeq" id="WP_076599204.1">
    <property type="nucleotide sequence ID" value="NZ_CP046976.1"/>
</dbReference>
<reference evidence="9" key="1">
    <citation type="submission" date="2017-01" db="EMBL/GenBank/DDBJ databases">
        <authorList>
            <person name="Varghese N."/>
            <person name="Submissions S."/>
        </authorList>
    </citation>
    <scope>NUCLEOTIDE SEQUENCE [LARGE SCALE GENOMIC DNA]</scope>
    <source>
        <strain evidence="9">DSM 44531</strain>
    </source>
</reference>
<keyword evidence="9" id="KW-1185">Reference proteome</keyword>
<feature type="binding site" evidence="6">
    <location>
        <position position="7"/>
    </location>
    <ligand>
        <name>Mg(2+)</name>
        <dbReference type="ChEBI" id="CHEBI:18420"/>
    </ligand>
</feature>